<protein>
    <submittedName>
        <fullName evidence="1">Uncharacterized protein</fullName>
    </submittedName>
</protein>
<gene>
    <name evidence="1" type="ORF">ENH88_20915</name>
</gene>
<accession>A0A7V1GGK0</accession>
<organism evidence="1">
    <name type="scientific">Pseudoalteromonas prydzensis</name>
    <dbReference type="NCBI Taxonomy" id="182141"/>
    <lineage>
        <taxon>Bacteria</taxon>
        <taxon>Pseudomonadati</taxon>
        <taxon>Pseudomonadota</taxon>
        <taxon>Gammaproteobacteria</taxon>
        <taxon>Alteromonadales</taxon>
        <taxon>Pseudoalteromonadaceae</taxon>
        <taxon>Pseudoalteromonas</taxon>
    </lineage>
</organism>
<proteinExistence type="predicted"/>
<reference evidence="1" key="1">
    <citation type="journal article" date="2020" name="mSystems">
        <title>Genome- and Community-Level Interaction Insights into Carbon Utilization and Element Cycling Functions of Hydrothermarchaeota in Hydrothermal Sediment.</title>
        <authorList>
            <person name="Zhou Z."/>
            <person name="Liu Y."/>
            <person name="Xu W."/>
            <person name="Pan J."/>
            <person name="Luo Z.H."/>
            <person name="Li M."/>
        </authorList>
    </citation>
    <scope>NUCLEOTIDE SEQUENCE [LARGE SCALE GENOMIC DNA]</scope>
    <source>
        <strain evidence="1">HyVt-346</strain>
    </source>
</reference>
<dbReference type="Proteomes" id="UP000886188">
    <property type="component" value="Unassembled WGS sequence"/>
</dbReference>
<comment type="caution">
    <text evidence="1">The sequence shown here is derived from an EMBL/GenBank/DDBJ whole genome shotgun (WGS) entry which is preliminary data.</text>
</comment>
<dbReference type="RefSeq" id="WP_304185275.1">
    <property type="nucleotide sequence ID" value="NZ_DRGM01000205.1"/>
</dbReference>
<evidence type="ECO:0000313" key="1">
    <source>
        <dbReference type="EMBL" id="HEA18863.1"/>
    </source>
</evidence>
<name>A0A7V1GGK0_9GAMM</name>
<dbReference type="AlphaFoldDB" id="A0A7V1GGK0"/>
<dbReference type="EMBL" id="DRGM01000205">
    <property type="protein sequence ID" value="HEA18863.1"/>
    <property type="molecule type" value="Genomic_DNA"/>
</dbReference>
<sequence>MSLQSNNLHAIERLIGAFNKATGRSLQTLPACCDNEVDANDCANLVLQNIKTVTKLLFVA</sequence>